<dbReference type="InterPro" id="IPR057539">
    <property type="entry name" value="RXYLT1_N"/>
</dbReference>
<dbReference type="PANTHER" id="PTHR15576:SF1">
    <property type="entry name" value="RIBITOL-5-PHOSPHATE XYLOSYLTRANSFERASE 1"/>
    <property type="match status" value="1"/>
</dbReference>
<feature type="domain" description="RXYLT1 C-terminal" evidence="2">
    <location>
        <begin position="239"/>
        <end position="430"/>
    </location>
</feature>
<dbReference type="Pfam" id="PF24786">
    <property type="entry name" value="RXYLT1_N"/>
    <property type="match status" value="1"/>
</dbReference>
<evidence type="ECO:0000259" key="3">
    <source>
        <dbReference type="Pfam" id="PF24786"/>
    </source>
</evidence>
<evidence type="ECO:0000259" key="2">
    <source>
        <dbReference type="Pfam" id="PF24785"/>
    </source>
</evidence>
<evidence type="ECO:0000313" key="5">
    <source>
        <dbReference type="Proteomes" id="UP000005408"/>
    </source>
</evidence>
<dbReference type="AlphaFoldDB" id="A0A8W8LZU6"/>
<accession>A0A8W8LZU6</accession>
<keyword evidence="1" id="KW-0472">Membrane</keyword>
<feature type="domain" description="RXYLT1 N-terminal" evidence="3">
    <location>
        <begin position="94"/>
        <end position="233"/>
    </location>
</feature>
<proteinExistence type="predicted"/>
<feature type="transmembrane region" description="Helical" evidence="1">
    <location>
        <begin position="7"/>
        <end position="28"/>
    </location>
</feature>
<dbReference type="GO" id="GO:0120053">
    <property type="term" value="F:ribitol beta-1,4-xylosyltransferase activity"/>
    <property type="evidence" value="ECO:0007669"/>
    <property type="project" value="InterPro"/>
</dbReference>
<dbReference type="InterPro" id="IPR057538">
    <property type="entry name" value="RXYLT1_C"/>
</dbReference>
<organism evidence="4 5">
    <name type="scientific">Magallana gigas</name>
    <name type="common">Pacific oyster</name>
    <name type="synonym">Crassostrea gigas</name>
    <dbReference type="NCBI Taxonomy" id="29159"/>
    <lineage>
        <taxon>Eukaryota</taxon>
        <taxon>Metazoa</taxon>
        <taxon>Spiralia</taxon>
        <taxon>Lophotrochozoa</taxon>
        <taxon>Mollusca</taxon>
        <taxon>Bivalvia</taxon>
        <taxon>Autobranchia</taxon>
        <taxon>Pteriomorphia</taxon>
        <taxon>Ostreida</taxon>
        <taxon>Ostreoidea</taxon>
        <taxon>Ostreidae</taxon>
        <taxon>Magallana</taxon>
    </lineage>
</organism>
<dbReference type="Pfam" id="PF24785">
    <property type="entry name" value="RXYLT1_C"/>
    <property type="match status" value="1"/>
</dbReference>
<keyword evidence="5" id="KW-1185">Reference proteome</keyword>
<dbReference type="EnsemblMetazoa" id="G30535.5">
    <property type="protein sequence ID" value="G30535.5:cds"/>
    <property type="gene ID" value="G30535"/>
</dbReference>
<dbReference type="EnsemblMetazoa" id="G30535.4">
    <property type="protein sequence ID" value="G30535.4:cds"/>
    <property type="gene ID" value="G30535"/>
</dbReference>
<evidence type="ECO:0000256" key="1">
    <source>
        <dbReference type="SAM" id="Phobius"/>
    </source>
</evidence>
<protein>
    <recommendedName>
        <fullName evidence="6">Transmembrane protein 5</fullName>
    </recommendedName>
</protein>
<dbReference type="GO" id="GO:0005794">
    <property type="term" value="C:Golgi apparatus"/>
    <property type="evidence" value="ECO:0007669"/>
    <property type="project" value="TreeGrafter"/>
</dbReference>
<dbReference type="GO" id="GO:0035269">
    <property type="term" value="P:protein O-linked glycosylation via mannose"/>
    <property type="evidence" value="ECO:0007669"/>
    <property type="project" value="InterPro"/>
</dbReference>
<evidence type="ECO:0000313" key="4">
    <source>
        <dbReference type="EnsemblMetazoa" id="G30535.5:cds"/>
    </source>
</evidence>
<dbReference type="OrthoDB" id="8560686at2759"/>
<keyword evidence="1" id="KW-1133">Transmembrane helix</keyword>
<dbReference type="PROSITE" id="PS51257">
    <property type="entry name" value="PROKAR_LIPOPROTEIN"/>
    <property type="match status" value="1"/>
</dbReference>
<sequence length="436" mass="50390">MRVNCRRVAFLILVSYFVISCYTGFLLIQRRRALATYENQRIQVLTEVSDDTGNPGRQGEQLQYRHQYPRILWNLEDDQGLVAMGNHTKPEFVVEIWGKAAISLYLWQHIFDADLGPRMGGVWSYGTKRFQNIEFRYRTGPGVTPSKVPKDTQNLVLSLNVRDFTKIDTAKAWLDALAGFPQLKNVAVLLLGNEQCDNEWIKSYLAANNGSVKFVFVVYDSPDVDNNIFYQWPLGVATYRNFPKVKSAFIPTSIQRKHMCNYMGTIYVNSSRQVLLDLLSTPEMKDRCYVKVRHEWLPEETEHSRDNYLKVLAHSDLTLNPVGMNPECYRIYEALSYGSIPVIEDVLTPGNCGNSSGFSVSAPHRLLKSEKAPVIFIKDWQKELPTILDKEAKMTLEQKSKRRKDVLLWYENFKAKMRKRFVSVIQEKFFGVHQFI</sequence>
<dbReference type="OMA" id="IVGRTHY"/>
<dbReference type="CDD" id="cd21099">
    <property type="entry name" value="RXYLT1-like"/>
    <property type="match status" value="1"/>
</dbReference>
<dbReference type="InterPro" id="IPR055286">
    <property type="entry name" value="RXYLT1-like"/>
</dbReference>
<name>A0A8W8LZU6_MAGGI</name>
<evidence type="ECO:0008006" key="6">
    <source>
        <dbReference type="Google" id="ProtNLM"/>
    </source>
</evidence>
<dbReference type="PANTHER" id="PTHR15576">
    <property type="entry name" value="RIBITOL-5-PHOSPHATE XYLOSYLTRANSFERASE 1"/>
    <property type="match status" value="1"/>
</dbReference>
<keyword evidence="1" id="KW-0812">Transmembrane</keyword>
<reference evidence="4" key="1">
    <citation type="submission" date="2022-08" db="UniProtKB">
        <authorList>
            <consortium name="EnsemblMetazoa"/>
        </authorList>
    </citation>
    <scope>IDENTIFICATION</scope>
    <source>
        <strain evidence="4">05x7-T-G4-1.051#20</strain>
    </source>
</reference>
<dbReference type="Proteomes" id="UP000005408">
    <property type="component" value="Unassembled WGS sequence"/>
</dbReference>